<feature type="transmembrane region" description="Helical" evidence="1">
    <location>
        <begin position="24"/>
        <end position="44"/>
    </location>
</feature>
<keyword evidence="1" id="KW-0812">Transmembrane</keyword>
<evidence type="ECO:0000313" key="2">
    <source>
        <dbReference type="EMBL" id="OGG88120.1"/>
    </source>
</evidence>
<comment type="caution">
    <text evidence="2">The sequence shown here is derived from an EMBL/GenBank/DDBJ whole genome shotgun (WGS) entry which is preliminary data.</text>
</comment>
<dbReference type="AlphaFoldDB" id="A0A1F6FQI7"/>
<dbReference type="Proteomes" id="UP000179230">
    <property type="component" value="Unassembled WGS sequence"/>
</dbReference>
<evidence type="ECO:0008006" key="4">
    <source>
        <dbReference type="Google" id="ProtNLM"/>
    </source>
</evidence>
<keyword evidence="1" id="KW-0472">Membrane</keyword>
<organism evidence="2 3">
    <name type="scientific">Candidatus Kaiserbacteria bacterium RIFOXYD1_FULL_42_15</name>
    <dbReference type="NCBI Taxonomy" id="1798532"/>
    <lineage>
        <taxon>Bacteria</taxon>
        <taxon>Candidatus Kaiseribacteriota</taxon>
    </lineage>
</organism>
<name>A0A1F6FQI7_9BACT</name>
<protein>
    <recommendedName>
        <fullName evidence="4">PEGA domain-containing protein</fullName>
    </recommendedName>
</protein>
<evidence type="ECO:0000313" key="3">
    <source>
        <dbReference type="Proteomes" id="UP000179230"/>
    </source>
</evidence>
<sequence>MIQTFDFKMSTPTVKPLPQGRRRVVFLGMVFLFLGAVPLFVFYATGYRYDFFSETGGITATGGLYISILADKGELFLDEAPVQDVRIFRKASYIQNLVPGMHRIHVQEPGLQTWVKELPVYPYIVTEAEAFLMPIRPQVRLVTEYQTATGTPVYLGMSPGTQILPFASSTLPVSVTKSQATSTLVVNSEYDFVSELFNSENTSTTTLIKKVTNEVVGGFKFANDSARGVASSTELSTTTRLWRDISLYERDGEVFAKYVGEQNNIPYYFCVPKTSLASTSELYGAQVMTGVAQAMEESSLFGTTETANSSKICRSEIRIDTHGKEVIYFDFFPNSGDLVLLHLEDGIFVVEIDDRSWQNSEQLYPDSAEKVIINNGIIYVEDHSIYFELLTTLITQ</sequence>
<evidence type="ECO:0000256" key="1">
    <source>
        <dbReference type="SAM" id="Phobius"/>
    </source>
</evidence>
<gene>
    <name evidence="2" type="ORF">A2592_00055</name>
</gene>
<dbReference type="EMBL" id="MFMT01000028">
    <property type="protein sequence ID" value="OGG88120.1"/>
    <property type="molecule type" value="Genomic_DNA"/>
</dbReference>
<proteinExistence type="predicted"/>
<accession>A0A1F6FQI7</accession>
<keyword evidence="1" id="KW-1133">Transmembrane helix</keyword>
<reference evidence="2 3" key="1">
    <citation type="journal article" date="2016" name="Nat. Commun.">
        <title>Thousands of microbial genomes shed light on interconnected biogeochemical processes in an aquifer system.</title>
        <authorList>
            <person name="Anantharaman K."/>
            <person name="Brown C.T."/>
            <person name="Hug L.A."/>
            <person name="Sharon I."/>
            <person name="Castelle C.J."/>
            <person name="Probst A.J."/>
            <person name="Thomas B.C."/>
            <person name="Singh A."/>
            <person name="Wilkins M.J."/>
            <person name="Karaoz U."/>
            <person name="Brodie E.L."/>
            <person name="Williams K.H."/>
            <person name="Hubbard S.S."/>
            <person name="Banfield J.F."/>
        </authorList>
    </citation>
    <scope>NUCLEOTIDE SEQUENCE [LARGE SCALE GENOMIC DNA]</scope>
</reference>